<dbReference type="Gene3D" id="1.10.8.140">
    <property type="entry name" value="PDCD5-like"/>
    <property type="match status" value="1"/>
</dbReference>
<dbReference type="EMBL" id="CP091871">
    <property type="protein sequence ID" value="WEU40804.1"/>
    <property type="molecule type" value="Genomic_DNA"/>
</dbReference>
<dbReference type="AlphaFoldDB" id="A0AAF0D376"/>
<dbReference type="PANTHER" id="PTHR10840:SF0">
    <property type="entry name" value="PROGRAMMED CELL DEATH PROTEIN 5"/>
    <property type="match status" value="1"/>
</dbReference>
<evidence type="ECO:0000313" key="5">
    <source>
        <dbReference type="EMBL" id="WEU40804.1"/>
    </source>
</evidence>
<dbReference type="Proteomes" id="UP000186851">
    <property type="component" value="Chromosome"/>
</dbReference>
<dbReference type="GO" id="GO:0003677">
    <property type="term" value="F:DNA binding"/>
    <property type="evidence" value="ECO:0007669"/>
    <property type="project" value="UniProtKB-UniRule"/>
</dbReference>
<name>A0AAF0D376_ODILC</name>
<feature type="coiled-coil region" evidence="4">
    <location>
        <begin position="17"/>
        <end position="44"/>
    </location>
</feature>
<comment type="similarity">
    <text evidence="1 3">Belongs to the PDCD5 family.</text>
</comment>
<gene>
    <name evidence="5" type="ORF">OdinLCB4_002490</name>
</gene>
<protein>
    <recommendedName>
        <fullName evidence="3">DNA-binding protein OdinLCB4_002490</fullName>
    </recommendedName>
</protein>
<dbReference type="InterPro" id="IPR002836">
    <property type="entry name" value="PDCD5-like"/>
</dbReference>
<organism evidence="5 6">
    <name type="scientific">Odinarchaeota yellowstonii (strain LCB_4)</name>
    <dbReference type="NCBI Taxonomy" id="1841599"/>
    <lineage>
        <taxon>Archaea</taxon>
        <taxon>Promethearchaeati</taxon>
        <taxon>Candidatus Odinarchaeota</taxon>
        <taxon>Candidatus Odinarchaeia</taxon>
        <taxon>Candidatus Odinarchaeales</taxon>
        <taxon>Candidatus Odinarchaeaceae</taxon>
        <taxon>Candidatus Odinarchaeum</taxon>
    </lineage>
</organism>
<dbReference type="InterPro" id="IPR036883">
    <property type="entry name" value="PDCD5-like_sf"/>
</dbReference>
<keyword evidence="4" id="KW-0175">Coiled coil</keyword>
<evidence type="ECO:0000256" key="2">
    <source>
        <dbReference type="ARBA" id="ARBA00023125"/>
    </source>
</evidence>
<evidence type="ECO:0000256" key="1">
    <source>
        <dbReference type="ARBA" id="ARBA00010490"/>
    </source>
</evidence>
<dbReference type="PIRSF" id="PIRSF015730">
    <property type="entry name" value="TFAR19"/>
    <property type="match status" value="1"/>
</dbReference>
<dbReference type="Pfam" id="PF01984">
    <property type="entry name" value="dsDNA_bind"/>
    <property type="match status" value="1"/>
</dbReference>
<evidence type="ECO:0000256" key="3">
    <source>
        <dbReference type="HAMAP-Rule" id="MF_00026"/>
    </source>
</evidence>
<keyword evidence="2 3" id="KW-0238">DNA-binding</keyword>
<reference evidence="5" key="2">
    <citation type="journal article" date="2022" name="Nat. Microbiol.">
        <title>A closed Candidatus Odinarchaeum chromosome exposes Asgard archaeal viruses.</title>
        <authorList>
            <person name="Tamarit D."/>
            <person name="Caceres E.F."/>
            <person name="Krupovic M."/>
            <person name="Nijland R."/>
            <person name="Eme L."/>
            <person name="Robinson N.P."/>
            <person name="Ettema T.J.G."/>
        </authorList>
    </citation>
    <scope>NUCLEOTIDE SEQUENCE</scope>
    <source>
        <strain evidence="5">LCB_4</strain>
    </source>
</reference>
<evidence type="ECO:0000313" key="6">
    <source>
        <dbReference type="Proteomes" id="UP000186851"/>
    </source>
</evidence>
<dbReference type="SUPFAM" id="SSF46950">
    <property type="entry name" value="Double-stranded DNA-binding domain"/>
    <property type="match status" value="1"/>
</dbReference>
<reference evidence="5" key="1">
    <citation type="journal article" date="2017" name="Nature">
        <title>Asgard archaea illuminate the origin of eukaryotic cellular complexity.</title>
        <authorList>
            <person name="Zaremba-Niedzwiedzka K."/>
            <person name="Caceres E.F."/>
            <person name="Saw J.H."/>
            <person name="Backstrom D."/>
            <person name="Juzokaite L."/>
            <person name="Vancaester E."/>
            <person name="Seitz K.W."/>
            <person name="Anantharaman K."/>
            <person name="Starnawski P."/>
            <person name="Kjeldsen K.U."/>
            <person name="Scott M.B."/>
            <person name="Nunoura T."/>
            <person name="Banfield J.F."/>
            <person name="Schramm A."/>
            <person name="Baker B.J."/>
            <person name="Spang A."/>
            <person name="Ettema T.J.G."/>
        </authorList>
    </citation>
    <scope>NUCLEOTIDE SEQUENCE</scope>
    <source>
        <strain evidence="5">LCB_4</strain>
    </source>
</reference>
<sequence length="114" mass="13251">MSDDELEAIRRKKLLSLQKQAEAAAIREEEQEEYERQKAEVLRRILSPEARSRLTNIKMVKPQLAEQIELQLINLAQTGQLARAGIKIPISDEEFKTILARIQAKKRDINIRFK</sequence>
<proteinExistence type="inferred from homology"/>
<accession>A0AAF0D376</accession>
<dbReference type="GO" id="GO:0005829">
    <property type="term" value="C:cytosol"/>
    <property type="evidence" value="ECO:0007669"/>
    <property type="project" value="TreeGrafter"/>
</dbReference>
<dbReference type="KEGG" id="oyw:OdinLCB4_002490"/>
<dbReference type="HAMAP" id="MF_00026">
    <property type="entry name" value="dsDNA_bind"/>
    <property type="match status" value="1"/>
</dbReference>
<dbReference type="PANTHER" id="PTHR10840">
    <property type="entry name" value="PROGRAMMED CELL DEATH PROTEIN 5"/>
    <property type="match status" value="1"/>
</dbReference>
<evidence type="ECO:0000256" key="4">
    <source>
        <dbReference type="SAM" id="Coils"/>
    </source>
</evidence>
<dbReference type="NCBIfam" id="NF003268">
    <property type="entry name" value="PRK04239.1"/>
    <property type="match status" value="1"/>
</dbReference>
<dbReference type="InterPro" id="IPR022889">
    <property type="entry name" value="DNA_bind_arc"/>
</dbReference>